<comment type="caution">
    <text evidence="1">The sequence shown here is derived from an EMBL/GenBank/DDBJ whole genome shotgun (WGS) entry which is preliminary data.</text>
</comment>
<protein>
    <submittedName>
        <fullName evidence="1">Uncharacterized protein</fullName>
    </submittedName>
</protein>
<dbReference type="Proteomes" id="UP001497623">
    <property type="component" value="Unassembled WGS sequence"/>
</dbReference>
<sequence length="107" mass="12513">CNCVDCQQVAAFMGFQAPHDIQQGFVRFCSEHEEMRQKGIPESEIIKYMEEVRAFAYSLAKENPAYSRPNYCQYRFAHQPEESQRCEMCKHSVDYWSLFSRGTAPTL</sequence>
<evidence type="ECO:0000313" key="1">
    <source>
        <dbReference type="EMBL" id="CAL4116152.1"/>
    </source>
</evidence>
<reference evidence="1 2" key="1">
    <citation type="submission" date="2024-05" db="EMBL/GenBank/DDBJ databases">
        <authorList>
            <person name="Wallberg A."/>
        </authorList>
    </citation>
    <scope>NUCLEOTIDE SEQUENCE [LARGE SCALE GENOMIC DNA]</scope>
</reference>
<gene>
    <name evidence="1" type="ORF">MNOR_LOCUS20921</name>
</gene>
<name>A0AAV2R895_MEGNR</name>
<evidence type="ECO:0000313" key="2">
    <source>
        <dbReference type="Proteomes" id="UP001497623"/>
    </source>
</evidence>
<dbReference type="EMBL" id="CAXKWB010016457">
    <property type="protein sequence ID" value="CAL4116152.1"/>
    <property type="molecule type" value="Genomic_DNA"/>
</dbReference>
<accession>A0AAV2R895</accession>
<organism evidence="1 2">
    <name type="scientific">Meganyctiphanes norvegica</name>
    <name type="common">Northern krill</name>
    <name type="synonym">Thysanopoda norvegica</name>
    <dbReference type="NCBI Taxonomy" id="48144"/>
    <lineage>
        <taxon>Eukaryota</taxon>
        <taxon>Metazoa</taxon>
        <taxon>Ecdysozoa</taxon>
        <taxon>Arthropoda</taxon>
        <taxon>Crustacea</taxon>
        <taxon>Multicrustacea</taxon>
        <taxon>Malacostraca</taxon>
        <taxon>Eumalacostraca</taxon>
        <taxon>Eucarida</taxon>
        <taxon>Euphausiacea</taxon>
        <taxon>Euphausiidae</taxon>
        <taxon>Meganyctiphanes</taxon>
    </lineage>
</organism>
<proteinExistence type="predicted"/>
<keyword evidence="2" id="KW-1185">Reference proteome</keyword>
<dbReference type="AlphaFoldDB" id="A0AAV2R895"/>
<feature type="non-terminal residue" evidence="1">
    <location>
        <position position="1"/>
    </location>
</feature>